<dbReference type="EMBL" id="NIZV01000023">
    <property type="protein sequence ID" value="RSM18280.1"/>
    <property type="molecule type" value="Genomic_DNA"/>
</dbReference>
<organism evidence="2 3">
    <name type="scientific">Fusarium ambrosium</name>
    <dbReference type="NCBI Taxonomy" id="131363"/>
    <lineage>
        <taxon>Eukaryota</taxon>
        <taxon>Fungi</taxon>
        <taxon>Dikarya</taxon>
        <taxon>Ascomycota</taxon>
        <taxon>Pezizomycotina</taxon>
        <taxon>Sordariomycetes</taxon>
        <taxon>Hypocreomycetidae</taxon>
        <taxon>Hypocreales</taxon>
        <taxon>Nectriaceae</taxon>
        <taxon>Fusarium</taxon>
        <taxon>Fusarium solani species complex</taxon>
    </lineage>
</organism>
<keyword evidence="3" id="KW-1185">Reference proteome</keyword>
<reference evidence="2 3" key="1">
    <citation type="submission" date="2017-06" db="EMBL/GenBank/DDBJ databases">
        <title>Cmopartive genomic analysis of Ambrosia Fusariam Clade fungi.</title>
        <authorList>
            <person name="Stajich J.E."/>
            <person name="Carrillo J."/>
            <person name="Kijimoto T."/>
            <person name="Eskalen A."/>
            <person name="O'Donnell K."/>
            <person name="Kasson M."/>
        </authorList>
    </citation>
    <scope>NUCLEOTIDE SEQUENCE [LARGE SCALE GENOMIC DNA]</scope>
    <source>
        <strain evidence="2 3">NRRL 20438</strain>
    </source>
</reference>
<comment type="caution">
    <text evidence="2">The sequence shown here is derived from an EMBL/GenBank/DDBJ whole genome shotgun (WGS) entry which is preliminary data.</text>
</comment>
<gene>
    <name evidence="2" type="ORF">CDV31_002799</name>
</gene>
<dbReference type="AlphaFoldDB" id="A0A428UVL5"/>
<feature type="signal peptide" evidence="1">
    <location>
        <begin position="1"/>
        <end position="16"/>
    </location>
</feature>
<sequence>MLFLSILLSFLSFTSANILSKGKPIGDPVYDSSKYHWECGKTTVAMLDDCEHIFTQIRNLGNTTDGTFKLNWWPARVWDHKSCRALLDVGELPGDGLKLHADEFVKVARWGAHALCGGTWQRSM</sequence>
<evidence type="ECO:0000256" key="1">
    <source>
        <dbReference type="SAM" id="SignalP"/>
    </source>
</evidence>
<accession>A0A428UVL5</accession>
<feature type="chain" id="PRO_5019138402" description="Ecp2 effector protein domain-containing protein" evidence="1">
    <location>
        <begin position="17"/>
        <end position="124"/>
    </location>
</feature>
<keyword evidence="1" id="KW-0732">Signal</keyword>
<evidence type="ECO:0000313" key="3">
    <source>
        <dbReference type="Proteomes" id="UP000288429"/>
    </source>
</evidence>
<evidence type="ECO:0000313" key="2">
    <source>
        <dbReference type="EMBL" id="RSM18280.1"/>
    </source>
</evidence>
<proteinExistence type="predicted"/>
<evidence type="ECO:0008006" key="4">
    <source>
        <dbReference type="Google" id="ProtNLM"/>
    </source>
</evidence>
<protein>
    <recommendedName>
        <fullName evidence="4">Ecp2 effector protein domain-containing protein</fullName>
    </recommendedName>
</protein>
<dbReference type="Proteomes" id="UP000288429">
    <property type="component" value="Unassembled WGS sequence"/>
</dbReference>
<name>A0A428UVL5_9HYPO</name>